<evidence type="ECO:0000256" key="3">
    <source>
        <dbReference type="ARBA" id="ARBA00004613"/>
    </source>
</evidence>
<dbReference type="Pfam" id="PF07645">
    <property type="entry name" value="EGF_CA"/>
    <property type="match status" value="3"/>
</dbReference>
<dbReference type="GO" id="GO:0045669">
    <property type="term" value="P:positive regulation of osteoblast differentiation"/>
    <property type="evidence" value="ECO:0007669"/>
    <property type="project" value="Ensembl"/>
</dbReference>
<keyword evidence="7" id="KW-0732">Signal</keyword>
<dbReference type="SMART" id="SM00215">
    <property type="entry name" value="VWC_out"/>
    <property type="match status" value="2"/>
</dbReference>
<dbReference type="PANTHER" id="PTHR24042:SF2">
    <property type="entry name" value="PROTEIN KINASE C-BINDING PROTEIN NELL1"/>
    <property type="match status" value="1"/>
</dbReference>
<dbReference type="GO" id="GO:0005635">
    <property type="term" value="C:nuclear envelope"/>
    <property type="evidence" value="ECO:0007669"/>
    <property type="project" value="UniProtKB-SubCell"/>
</dbReference>
<dbReference type="GO" id="GO:0042177">
    <property type="term" value="P:negative regulation of protein catabolic process"/>
    <property type="evidence" value="ECO:0007669"/>
    <property type="project" value="Ensembl"/>
</dbReference>
<dbReference type="InterPro" id="IPR048287">
    <property type="entry name" value="TSPN-like_N"/>
</dbReference>
<proteinExistence type="predicted"/>
<dbReference type="FunFam" id="2.10.25.10:FF:000121">
    <property type="entry name" value="Neural EGFL like 2"/>
    <property type="match status" value="1"/>
</dbReference>
<evidence type="ECO:0000256" key="6">
    <source>
        <dbReference type="ARBA" id="ARBA00022536"/>
    </source>
</evidence>
<accession>A0A803VRK9</accession>
<dbReference type="GeneTree" id="ENSGT00810000125439"/>
<evidence type="ECO:0000256" key="4">
    <source>
        <dbReference type="ARBA" id="ARBA00022490"/>
    </source>
</evidence>
<dbReference type="InterPro" id="IPR049883">
    <property type="entry name" value="NOTCH1_EGF-like"/>
</dbReference>
<organism evidence="21 22">
    <name type="scientific">Ficedula albicollis</name>
    <name type="common">Collared flycatcher</name>
    <name type="synonym">Muscicapa albicollis</name>
    <dbReference type="NCBI Taxonomy" id="59894"/>
    <lineage>
        <taxon>Eukaryota</taxon>
        <taxon>Metazoa</taxon>
        <taxon>Chordata</taxon>
        <taxon>Craniata</taxon>
        <taxon>Vertebrata</taxon>
        <taxon>Euteleostomi</taxon>
        <taxon>Archelosauria</taxon>
        <taxon>Archosauria</taxon>
        <taxon>Dinosauria</taxon>
        <taxon>Saurischia</taxon>
        <taxon>Theropoda</taxon>
        <taxon>Coelurosauria</taxon>
        <taxon>Aves</taxon>
        <taxon>Neognathae</taxon>
        <taxon>Neoaves</taxon>
        <taxon>Telluraves</taxon>
        <taxon>Australaves</taxon>
        <taxon>Passeriformes</taxon>
        <taxon>Muscicapidae</taxon>
        <taxon>Ficedula</taxon>
    </lineage>
</organism>
<dbReference type="SUPFAM" id="SSF49899">
    <property type="entry name" value="Concanavalin A-like lectins/glucanases"/>
    <property type="match status" value="1"/>
</dbReference>
<feature type="disulfide bond" evidence="17">
    <location>
        <begin position="615"/>
        <end position="625"/>
    </location>
</feature>
<keyword evidence="11 17" id="KW-1015">Disulfide bond</keyword>
<feature type="domain" description="EGF-like" evidence="19">
    <location>
        <begin position="684"/>
        <end position="722"/>
    </location>
</feature>
<dbReference type="PROSITE" id="PS50026">
    <property type="entry name" value="EGF_3"/>
    <property type="match status" value="5"/>
</dbReference>
<protein>
    <recommendedName>
        <fullName evidence="15">Protein kinase C-binding protein NELL1</fullName>
    </recommendedName>
    <alternativeName>
        <fullName evidence="16">NEL-like protein 1</fullName>
    </alternativeName>
</protein>
<dbReference type="GO" id="GO:0008201">
    <property type="term" value="F:heparin binding"/>
    <property type="evidence" value="ECO:0007669"/>
    <property type="project" value="TreeGrafter"/>
</dbReference>
<feature type="domain" description="EGF-like" evidence="19">
    <location>
        <begin position="530"/>
        <end position="571"/>
    </location>
</feature>
<evidence type="ECO:0000256" key="16">
    <source>
        <dbReference type="ARBA" id="ARBA00082621"/>
    </source>
</evidence>
<keyword evidence="12" id="KW-0325">Glycoprotein</keyword>
<dbReference type="PROSITE" id="PS50184">
    <property type="entry name" value="VWFC_2"/>
    <property type="match status" value="2"/>
</dbReference>
<evidence type="ECO:0000259" key="18">
    <source>
        <dbReference type="PROSITE" id="PS50025"/>
    </source>
</evidence>
<gene>
    <name evidence="21" type="primary">NELL1</name>
</gene>
<dbReference type="InterPro" id="IPR001791">
    <property type="entry name" value="Laminin_G"/>
</dbReference>
<keyword evidence="4" id="KW-0963">Cytoplasm</keyword>
<dbReference type="InterPro" id="IPR013320">
    <property type="entry name" value="ConA-like_dom_sf"/>
</dbReference>
<keyword evidence="5" id="KW-0964">Secreted</keyword>
<dbReference type="InterPro" id="IPR051586">
    <property type="entry name" value="PKC-binding_NELL"/>
</dbReference>
<evidence type="ECO:0000256" key="1">
    <source>
        <dbReference type="ARBA" id="ARBA00004259"/>
    </source>
</evidence>
<dbReference type="FunFam" id="2.10.25.10:FF:000120">
    <property type="entry name" value="Protein kinase C-binding protein NELL1"/>
    <property type="match status" value="1"/>
</dbReference>
<evidence type="ECO:0000259" key="19">
    <source>
        <dbReference type="PROSITE" id="PS50026"/>
    </source>
</evidence>
<evidence type="ECO:0000256" key="13">
    <source>
        <dbReference type="ARBA" id="ARBA00023242"/>
    </source>
</evidence>
<reference evidence="21 22" key="1">
    <citation type="journal article" date="2012" name="Nature">
        <title>The genomic landscape of species divergence in Ficedula flycatchers.</title>
        <authorList>
            <person name="Ellegren H."/>
            <person name="Smeds L."/>
            <person name="Burri R."/>
            <person name="Olason P.I."/>
            <person name="Backstrom N."/>
            <person name="Kawakami T."/>
            <person name="Kunstner A."/>
            <person name="Makinen H."/>
            <person name="Nadachowska-Brzyska K."/>
            <person name="Qvarnstrom A."/>
            <person name="Uebbing S."/>
            <person name="Wolf J.B."/>
        </authorList>
    </citation>
    <scope>NUCLEOTIDE SEQUENCE [LARGE SCALE GENOMIC DNA]</scope>
</reference>
<dbReference type="Gene3D" id="2.60.120.200">
    <property type="match status" value="1"/>
</dbReference>
<reference evidence="21" key="3">
    <citation type="submission" date="2025-09" db="UniProtKB">
        <authorList>
            <consortium name="Ensembl"/>
        </authorList>
    </citation>
    <scope>IDENTIFICATION</scope>
</reference>
<dbReference type="InterPro" id="IPR000742">
    <property type="entry name" value="EGF"/>
</dbReference>
<dbReference type="SUPFAM" id="SSF57196">
    <property type="entry name" value="EGF/Laminin"/>
    <property type="match status" value="2"/>
</dbReference>
<comment type="caution">
    <text evidence="17">Lacks conserved residue(s) required for the propagation of feature annotation.</text>
</comment>
<dbReference type="PROSITE" id="PS01208">
    <property type="entry name" value="VWFC_1"/>
    <property type="match status" value="2"/>
</dbReference>
<dbReference type="FunFam" id="2.60.120.200:FF:000015">
    <property type="entry name" value="protein kinase C-binding protein NELL1"/>
    <property type="match status" value="1"/>
</dbReference>
<dbReference type="FunFam" id="2.10.25.10:FF:000211">
    <property type="entry name" value="Protein kinase C-binding protein NELL1"/>
    <property type="match status" value="1"/>
</dbReference>
<dbReference type="PANTHER" id="PTHR24042">
    <property type="entry name" value="NEL HOMOLOG"/>
    <property type="match status" value="1"/>
</dbReference>
<dbReference type="GO" id="GO:0005615">
    <property type="term" value="C:extracellular space"/>
    <property type="evidence" value="ECO:0007669"/>
    <property type="project" value="TreeGrafter"/>
</dbReference>
<dbReference type="InterPro" id="IPR000152">
    <property type="entry name" value="EGF-type_Asp/Asn_hydroxyl_site"/>
</dbReference>
<dbReference type="GO" id="GO:0048471">
    <property type="term" value="C:perinuclear region of cytoplasm"/>
    <property type="evidence" value="ECO:0007669"/>
    <property type="project" value="Ensembl"/>
</dbReference>
<reference evidence="21" key="2">
    <citation type="submission" date="2025-08" db="UniProtKB">
        <authorList>
            <consortium name="Ensembl"/>
        </authorList>
    </citation>
    <scope>IDENTIFICATION</scope>
</reference>
<keyword evidence="6 17" id="KW-0245">EGF-like domain</keyword>
<dbReference type="CDD" id="cd00110">
    <property type="entry name" value="LamG"/>
    <property type="match status" value="1"/>
</dbReference>
<evidence type="ECO:0000256" key="15">
    <source>
        <dbReference type="ARBA" id="ARBA00069712"/>
    </source>
</evidence>
<feature type="domain" description="Laminin G" evidence="18">
    <location>
        <begin position="153"/>
        <end position="323"/>
    </location>
</feature>
<dbReference type="Gene3D" id="6.20.200.20">
    <property type="match status" value="2"/>
</dbReference>
<sequence length="945" mass="105167">MLLVAILKETTCHNYQKCKGINVLLLNSCSNYNLIKIYREMRLKNSWKKIPPIPFIEVLPLIVHTEIFKWSTGPKTLLLGKFSVCNNCHRSCERREKNASSRASSLPFLPWFHAAVGFGMDPDLQIDIITELDLVNTTLGVTQVSGLHNASKAFLFQDTEREIHAAPHVSEKLIQLFRNKSEFTFLATLQQKASTSGVILSIGELEHSYFELESSGLRDEIRYHYRFNGKTRTEVFPYRLADGQWHKIAVSLSASHLLLHVDCNRIYERVIDPPETNLTPESNLWLGQRNRRHGFFKGVIQDVKVIFIPNGYITQCPNLNRTCPTCSDFLSLVQGIMDLQELLAKMTAKLNYAETRLSQLEDCHCEKTCQVNGLIYRDKDSWVEDDHCRNCTCKSGVVECRRMSCPPLECPPDALPVHVESQCCKVCKAKCIYGGKVLAEGQRVLTKSCRECRNGVLVKVTETCPPLNCSEKDHVLPENQCCSVCRGHNFCAEGHRCGENSECKNWNTKATCECKNGYLSVQGDSAYCEDIDECAAKMHYCHANTVCVNLPGSYRCDCVTGYVRVDDFSCTEHDECGSGQHNCDENAICTNTIRGHSCTCKPGYVGNGTICRAFCEEGCRYGGTCVAPNKCLCPSGFTGSHCEKDAGAALCPGEQSQVCYSAKELGIPAASSYFRSTYFGMRSDIDECAEGITECHNHSRCVNLPGWYHCECRSGFHDNGSYSPSGESCVDIDECALKIHTCWNDSACVNLAGGFDCLCPSGPSCTGDCPHEGGFKRNGQVWTLREDRCSVCSCKDGRIFCRRTACDCRNPSADLFCCPECDTRVTSQCLDQTGHKLYRSGDNWTYSCQQCRCLEGEVDCWPLQCPTLNCEYTAISEGECCPHCVSDPCLADSITYDIRKTCPDGYGITRLSGAVWTMVGSPCTTCKCKNGNVCCSVDLECLNNN</sequence>
<dbReference type="SMART" id="SM00210">
    <property type="entry name" value="TSPN"/>
    <property type="match status" value="1"/>
</dbReference>
<dbReference type="FunFam" id="2.10.70.10:FF:000023">
    <property type="entry name" value="protein kinase C-binding protein NELL2"/>
    <property type="match status" value="1"/>
</dbReference>
<evidence type="ECO:0000256" key="17">
    <source>
        <dbReference type="PROSITE-ProRule" id="PRU00076"/>
    </source>
</evidence>
<dbReference type="SUPFAM" id="SSF57603">
    <property type="entry name" value="FnI-like domain"/>
    <property type="match status" value="3"/>
</dbReference>
<feature type="domain" description="EGF-like" evidence="19">
    <location>
        <begin position="613"/>
        <end position="643"/>
    </location>
</feature>
<feature type="domain" description="VWFC" evidence="20">
    <location>
        <begin position="367"/>
        <end position="428"/>
    </location>
</feature>
<dbReference type="PROSITE" id="PS50025">
    <property type="entry name" value="LAM_G_DOMAIN"/>
    <property type="match status" value="1"/>
</dbReference>
<dbReference type="InterPro" id="IPR024731">
    <property type="entry name" value="NELL2-like_EGF"/>
</dbReference>
<evidence type="ECO:0000313" key="21">
    <source>
        <dbReference type="Ensembl" id="ENSFALP00000025365.1"/>
    </source>
</evidence>
<dbReference type="PROSITE" id="PS01187">
    <property type="entry name" value="EGF_CA"/>
    <property type="match status" value="2"/>
</dbReference>
<keyword evidence="13" id="KW-0539">Nucleus</keyword>
<dbReference type="SMART" id="SM00179">
    <property type="entry name" value="EGF_CA"/>
    <property type="match status" value="5"/>
</dbReference>
<dbReference type="Gene3D" id="2.10.25.10">
    <property type="entry name" value="Laminin"/>
    <property type="match status" value="6"/>
</dbReference>
<feature type="domain" description="EGF-like" evidence="19">
    <location>
        <begin position="731"/>
        <end position="766"/>
    </location>
</feature>
<dbReference type="InterPro" id="IPR001007">
    <property type="entry name" value="VWF_dom"/>
</dbReference>
<keyword evidence="22" id="KW-1185">Reference proteome</keyword>
<dbReference type="GO" id="GO:0005509">
    <property type="term" value="F:calcium ion binding"/>
    <property type="evidence" value="ECO:0007669"/>
    <property type="project" value="InterPro"/>
</dbReference>
<dbReference type="PROSITE" id="PS00010">
    <property type="entry name" value="ASX_HYDROXYL"/>
    <property type="match status" value="3"/>
</dbReference>
<evidence type="ECO:0000256" key="14">
    <source>
        <dbReference type="ARBA" id="ARBA00054088"/>
    </source>
</evidence>
<dbReference type="Pfam" id="PF00093">
    <property type="entry name" value="VWC"/>
    <property type="match status" value="2"/>
</dbReference>
<dbReference type="GO" id="GO:0030154">
    <property type="term" value="P:cell differentiation"/>
    <property type="evidence" value="ECO:0007669"/>
    <property type="project" value="UniProtKB-KW"/>
</dbReference>
<name>A0A803VRK9_FICAL</name>
<dbReference type="Ensembl" id="ENSFALT00000038495.1">
    <property type="protein sequence ID" value="ENSFALP00000025365.1"/>
    <property type="gene ID" value="ENSFALG00000001705.2"/>
</dbReference>
<dbReference type="FunFam" id="2.10.25.10:FF:000221">
    <property type="entry name" value="Protein kinase C-binding protein NELL1"/>
    <property type="match status" value="1"/>
</dbReference>
<dbReference type="PROSITE" id="PS01186">
    <property type="entry name" value="EGF_2"/>
    <property type="match status" value="3"/>
</dbReference>
<keyword evidence="9" id="KW-0221">Differentiation</keyword>
<dbReference type="SMART" id="SM00214">
    <property type="entry name" value="VWC"/>
    <property type="match status" value="4"/>
</dbReference>
<dbReference type="FunFam" id="2.10.25.10:FF:000111">
    <property type="entry name" value="Protein kinase C-binding protein NELL2"/>
    <property type="match status" value="1"/>
</dbReference>
<keyword evidence="8" id="KW-0677">Repeat</keyword>
<keyword evidence="10" id="KW-0106">Calcium</keyword>
<comment type="function">
    <text evidence="14">Plays a role in the control of cell growth and differentiation. Promotes osteoblast cell differentiation and terminal mineralization.</text>
</comment>
<dbReference type="AlphaFoldDB" id="A0A803VRK9"/>
<evidence type="ECO:0000256" key="9">
    <source>
        <dbReference type="ARBA" id="ARBA00022782"/>
    </source>
</evidence>
<evidence type="ECO:0000256" key="7">
    <source>
        <dbReference type="ARBA" id="ARBA00022729"/>
    </source>
</evidence>
<dbReference type="SMART" id="SM00181">
    <property type="entry name" value="EGF"/>
    <property type="match status" value="6"/>
</dbReference>
<comment type="subcellular location">
    <subcellularLocation>
        <location evidence="2">Cytoplasm</location>
    </subcellularLocation>
    <subcellularLocation>
        <location evidence="1">Nucleus envelope</location>
    </subcellularLocation>
    <subcellularLocation>
        <location evidence="3">Secreted</location>
    </subcellularLocation>
</comment>
<dbReference type="PROSITE" id="PS00022">
    <property type="entry name" value="EGF_1"/>
    <property type="match status" value="1"/>
</dbReference>
<dbReference type="FunFam" id="2.10.25.10:FF:000102">
    <property type="entry name" value="Protein kinase C-binding protein NELL2"/>
    <property type="match status" value="1"/>
</dbReference>
<dbReference type="SMART" id="SM00282">
    <property type="entry name" value="LamG"/>
    <property type="match status" value="1"/>
</dbReference>
<dbReference type="InterPro" id="IPR001881">
    <property type="entry name" value="EGF-like_Ca-bd_dom"/>
</dbReference>
<dbReference type="GO" id="GO:0005080">
    <property type="term" value="F:protein kinase C binding"/>
    <property type="evidence" value="ECO:0007669"/>
    <property type="project" value="TreeGrafter"/>
</dbReference>
<dbReference type="SUPFAM" id="SSF57184">
    <property type="entry name" value="Growth factor receptor domain"/>
    <property type="match status" value="1"/>
</dbReference>
<dbReference type="GO" id="GO:0033689">
    <property type="term" value="P:negative regulation of osteoblast proliferation"/>
    <property type="evidence" value="ECO:0007669"/>
    <property type="project" value="Ensembl"/>
</dbReference>
<feature type="disulfide bond" evidence="17">
    <location>
        <begin position="633"/>
        <end position="642"/>
    </location>
</feature>
<evidence type="ECO:0000256" key="5">
    <source>
        <dbReference type="ARBA" id="ARBA00022525"/>
    </source>
</evidence>
<dbReference type="InterPro" id="IPR009030">
    <property type="entry name" value="Growth_fac_rcpt_cys_sf"/>
</dbReference>
<dbReference type="Pfam" id="PF12947">
    <property type="entry name" value="EGF_3"/>
    <property type="match status" value="1"/>
</dbReference>
<evidence type="ECO:0000256" key="12">
    <source>
        <dbReference type="ARBA" id="ARBA00023180"/>
    </source>
</evidence>
<dbReference type="Gene3D" id="2.10.70.10">
    <property type="entry name" value="Complement Module, domain 1"/>
    <property type="match status" value="1"/>
</dbReference>
<evidence type="ECO:0000256" key="10">
    <source>
        <dbReference type="ARBA" id="ARBA00022837"/>
    </source>
</evidence>
<evidence type="ECO:0000256" key="8">
    <source>
        <dbReference type="ARBA" id="ARBA00022737"/>
    </source>
</evidence>
<dbReference type="GO" id="GO:0010468">
    <property type="term" value="P:regulation of gene expression"/>
    <property type="evidence" value="ECO:0007669"/>
    <property type="project" value="Ensembl"/>
</dbReference>
<evidence type="ECO:0000259" key="20">
    <source>
        <dbReference type="PROSITE" id="PS50184"/>
    </source>
</evidence>
<dbReference type="CDD" id="cd00054">
    <property type="entry name" value="EGF_CA"/>
    <property type="match status" value="4"/>
</dbReference>
<dbReference type="GO" id="GO:0030501">
    <property type="term" value="P:positive regulation of bone mineralization"/>
    <property type="evidence" value="ECO:0007669"/>
    <property type="project" value="Ensembl"/>
</dbReference>
<dbReference type="InterPro" id="IPR018097">
    <property type="entry name" value="EGF_Ca-bd_CS"/>
</dbReference>
<evidence type="ECO:0000313" key="22">
    <source>
        <dbReference type="Proteomes" id="UP000016665"/>
    </source>
</evidence>
<feature type="domain" description="EGF-like" evidence="19">
    <location>
        <begin position="572"/>
        <end position="612"/>
    </location>
</feature>
<dbReference type="Proteomes" id="UP000016665">
    <property type="component" value="Chromosome 5"/>
</dbReference>
<evidence type="ECO:0000256" key="11">
    <source>
        <dbReference type="ARBA" id="ARBA00023157"/>
    </source>
</evidence>
<feature type="domain" description="VWFC" evidence="20">
    <location>
        <begin position="827"/>
        <end position="885"/>
    </location>
</feature>
<dbReference type="Pfam" id="PF02210">
    <property type="entry name" value="Laminin_G_2"/>
    <property type="match status" value="1"/>
</dbReference>
<evidence type="ECO:0000256" key="2">
    <source>
        <dbReference type="ARBA" id="ARBA00004496"/>
    </source>
</evidence>